<accession>L0DFJ4</accession>
<protein>
    <submittedName>
        <fullName evidence="1">Uncharacterized protein</fullName>
    </submittedName>
</protein>
<dbReference type="AlphaFoldDB" id="L0DFJ4"/>
<sequence>MDIKSRASTTTFVVTIPRSKLSERPEEKIAEMGQWEPLAGHPGRYLLTVGPAAADPSQLLDRIRTLLGDETEVQPLLWDEKGEPKIPTGQVLVRFKRSPSDQELKAFAEPLGLAVEQRNDYIPSQVSFRPAKGAKGSVDELIERIREDDDLVQRVWPETLGTYRRE</sequence>
<name>L0DFJ4_SINAD</name>
<gene>
    <name evidence="1" type="ordered locus">Sinac_3321</name>
</gene>
<dbReference type="KEGG" id="saci:Sinac_3321"/>
<dbReference type="HOGENOM" id="CLU_1601590_0_0_0"/>
<keyword evidence="2" id="KW-1185">Reference proteome</keyword>
<dbReference type="EMBL" id="CP003364">
    <property type="protein sequence ID" value="AGA27588.1"/>
    <property type="molecule type" value="Genomic_DNA"/>
</dbReference>
<organism evidence="1 2">
    <name type="scientific">Singulisphaera acidiphila (strain ATCC BAA-1392 / DSM 18658 / VKM B-2454 / MOB10)</name>
    <dbReference type="NCBI Taxonomy" id="886293"/>
    <lineage>
        <taxon>Bacteria</taxon>
        <taxon>Pseudomonadati</taxon>
        <taxon>Planctomycetota</taxon>
        <taxon>Planctomycetia</taxon>
        <taxon>Isosphaerales</taxon>
        <taxon>Isosphaeraceae</taxon>
        <taxon>Singulisphaera</taxon>
    </lineage>
</organism>
<reference evidence="1 2" key="1">
    <citation type="submission" date="2012-02" db="EMBL/GenBank/DDBJ databases">
        <title>Complete sequence of chromosome of Singulisphaera acidiphila DSM 18658.</title>
        <authorList>
            <consortium name="US DOE Joint Genome Institute (JGI-PGF)"/>
            <person name="Lucas S."/>
            <person name="Copeland A."/>
            <person name="Lapidus A."/>
            <person name="Glavina del Rio T."/>
            <person name="Dalin E."/>
            <person name="Tice H."/>
            <person name="Bruce D."/>
            <person name="Goodwin L."/>
            <person name="Pitluck S."/>
            <person name="Peters L."/>
            <person name="Ovchinnikova G."/>
            <person name="Chertkov O."/>
            <person name="Kyrpides N."/>
            <person name="Mavromatis K."/>
            <person name="Ivanova N."/>
            <person name="Brettin T."/>
            <person name="Detter J.C."/>
            <person name="Han C."/>
            <person name="Larimer F."/>
            <person name="Land M."/>
            <person name="Hauser L."/>
            <person name="Markowitz V."/>
            <person name="Cheng J.-F."/>
            <person name="Hugenholtz P."/>
            <person name="Woyke T."/>
            <person name="Wu D."/>
            <person name="Tindall B."/>
            <person name="Pomrenke H."/>
            <person name="Brambilla E."/>
            <person name="Klenk H.-P."/>
            <person name="Eisen J.A."/>
        </authorList>
    </citation>
    <scope>NUCLEOTIDE SEQUENCE [LARGE SCALE GENOMIC DNA]</scope>
    <source>
        <strain evidence="2">ATCC BAA-1392 / DSM 18658 / VKM B-2454 / MOB10</strain>
    </source>
</reference>
<proteinExistence type="predicted"/>
<evidence type="ECO:0000313" key="1">
    <source>
        <dbReference type="EMBL" id="AGA27588.1"/>
    </source>
</evidence>
<dbReference type="Proteomes" id="UP000010798">
    <property type="component" value="Chromosome"/>
</dbReference>
<evidence type="ECO:0000313" key="2">
    <source>
        <dbReference type="Proteomes" id="UP000010798"/>
    </source>
</evidence>